<dbReference type="KEGG" id="eiv:EIN_410990"/>
<dbReference type="EMBL" id="KB206788">
    <property type="protein sequence ID" value="ELP87746.1"/>
    <property type="molecule type" value="Genomic_DNA"/>
</dbReference>
<evidence type="ECO:0008006" key="5">
    <source>
        <dbReference type="Google" id="ProtNLM"/>
    </source>
</evidence>
<evidence type="ECO:0000313" key="4">
    <source>
        <dbReference type="Proteomes" id="UP000014680"/>
    </source>
</evidence>
<proteinExistence type="predicted"/>
<dbReference type="Proteomes" id="UP000014680">
    <property type="component" value="Unassembled WGS sequence"/>
</dbReference>
<evidence type="ECO:0000313" key="3">
    <source>
        <dbReference type="EMBL" id="ELP87746.1"/>
    </source>
</evidence>
<dbReference type="RefSeq" id="XP_004254517.1">
    <property type="nucleotide sequence ID" value="XM_004254469.1"/>
</dbReference>
<protein>
    <recommendedName>
        <fullName evidence="5">Cyclin N-terminal domain-containing protein</fullName>
    </recommendedName>
</protein>
<keyword evidence="2" id="KW-0812">Transmembrane</keyword>
<organism evidence="3 4">
    <name type="scientific">Entamoeba invadens IP1</name>
    <dbReference type="NCBI Taxonomy" id="370355"/>
    <lineage>
        <taxon>Eukaryota</taxon>
        <taxon>Amoebozoa</taxon>
        <taxon>Evosea</taxon>
        <taxon>Archamoebae</taxon>
        <taxon>Mastigamoebida</taxon>
        <taxon>Entamoebidae</taxon>
        <taxon>Entamoeba</taxon>
    </lineage>
</organism>
<dbReference type="InterPro" id="IPR036915">
    <property type="entry name" value="Cyclin-like_sf"/>
</dbReference>
<dbReference type="GeneID" id="14886776"/>
<reference evidence="3 4" key="1">
    <citation type="submission" date="2012-10" db="EMBL/GenBank/DDBJ databases">
        <authorList>
            <person name="Zafar N."/>
            <person name="Inman J."/>
            <person name="Hall N."/>
            <person name="Lorenzi H."/>
            <person name="Caler E."/>
        </authorList>
    </citation>
    <scope>NUCLEOTIDE SEQUENCE [LARGE SCALE GENOMIC DNA]</scope>
    <source>
        <strain evidence="3 4">IP1</strain>
    </source>
</reference>
<dbReference type="VEuPathDB" id="AmoebaDB:EIN_410990"/>
<sequence length="321" mass="37481">MTEQRKHTKKHNRSDETSTSAVQEPFSLPQHFEVFQACEKCNKVIDNNILFFQAKSSDYVDFGLEGPPKVMEDIVLFDTRKGEADDMFDERIAVMYQQQKEEAIVRNDNVRTITPDIRDKAVEMISRFCDVEHTFVLPQAVALFDRFALTHPTFSLSNVMQLAQTVFALVVKMDHNCEPYYIEFRTTYTKKEIEMFENNFLKEVRFKVAYITCHEFVMEFMKIFPITTLDYGKIITQIHFYMRCVCCCYRFMYVVPSVMAKALIIAFFTLRESKSNLILIVDGISALGDQTEKHDVLALVKIMLNMFPQWAKLDQTSIFIV</sequence>
<accession>A0A0A1U4F7</accession>
<feature type="compositionally biased region" description="Basic residues" evidence="1">
    <location>
        <begin position="1"/>
        <end position="12"/>
    </location>
</feature>
<dbReference type="Gene3D" id="1.10.472.10">
    <property type="entry name" value="Cyclin-like"/>
    <property type="match status" value="2"/>
</dbReference>
<gene>
    <name evidence="3" type="ORF">EIN_410990</name>
</gene>
<name>A0A0A1U4F7_ENTIV</name>
<keyword evidence="2" id="KW-1133">Transmembrane helix</keyword>
<feature type="region of interest" description="Disordered" evidence="1">
    <location>
        <begin position="1"/>
        <end position="23"/>
    </location>
</feature>
<evidence type="ECO:0000256" key="1">
    <source>
        <dbReference type="SAM" id="MobiDB-lite"/>
    </source>
</evidence>
<dbReference type="AlphaFoldDB" id="A0A0A1U4F7"/>
<keyword evidence="2" id="KW-0472">Membrane</keyword>
<keyword evidence="4" id="KW-1185">Reference proteome</keyword>
<dbReference type="SUPFAM" id="SSF47954">
    <property type="entry name" value="Cyclin-like"/>
    <property type="match status" value="1"/>
</dbReference>
<feature type="transmembrane region" description="Helical" evidence="2">
    <location>
        <begin position="251"/>
        <end position="270"/>
    </location>
</feature>
<evidence type="ECO:0000256" key="2">
    <source>
        <dbReference type="SAM" id="Phobius"/>
    </source>
</evidence>